<evidence type="ECO:0000313" key="1">
    <source>
        <dbReference type="EMBL" id="MFC4158236.1"/>
    </source>
</evidence>
<proteinExistence type="predicted"/>
<reference evidence="2" key="1">
    <citation type="journal article" date="2019" name="Int. J. Syst. Evol. Microbiol.">
        <title>The Global Catalogue of Microorganisms (GCM) 10K type strain sequencing project: providing services to taxonomists for standard genome sequencing and annotation.</title>
        <authorList>
            <consortium name="The Broad Institute Genomics Platform"/>
            <consortium name="The Broad Institute Genome Sequencing Center for Infectious Disease"/>
            <person name="Wu L."/>
            <person name="Ma J."/>
        </authorList>
    </citation>
    <scope>NUCLEOTIDE SEQUENCE [LARGE SCALE GENOMIC DNA]</scope>
    <source>
        <strain evidence="2">LMG 29894</strain>
    </source>
</reference>
<dbReference type="RefSeq" id="WP_378160691.1">
    <property type="nucleotide sequence ID" value="NZ_JBHSBU010000001.1"/>
</dbReference>
<dbReference type="Proteomes" id="UP001595791">
    <property type="component" value="Unassembled WGS sequence"/>
</dbReference>
<comment type="caution">
    <text evidence="1">The sequence shown here is derived from an EMBL/GenBank/DDBJ whole genome shotgun (WGS) entry which is preliminary data.</text>
</comment>
<keyword evidence="2" id="KW-1185">Reference proteome</keyword>
<evidence type="ECO:0000313" key="2">
    <source>
        <dbReference type="Proteomes" id="UP001595791"/>
    </source>
</evidence>
<accession>A0ABV8MN11</accession>
<protein>
    <submittedName>
        <fullName evidence="1">Uncharacterized protein</fullName>
    </submittedName>
</protein>
<sequence length="146" mass="16311">MSLELETHATLNSLNLRKEGPDSNKVLAVDMKLDMQVDPGILACFNPTLRDFLFNGAGNPRFPNMEPVTWKGEMLNMELRIDRSLKFRDVTLKKFSLQPMLDKNGDQCIALAFQASFKPAGTEAAALSECLQESIQLEIEPQPSLI</sequence>
<dbReference type="EMBL" id="JBHSBU010000001">
    <property type="protein sequence ID" value="MFC4158236.1"/>
    <property type="molecule type" value="Genomic_DNA"/>
</dbReference>
<organism evidence="1 2">
    <name type="scientific">Chitinimonas lacunae</name>
    <dbReference type="NCBI Taxonomy" id="1963018"/>
    <lineage>
        <taxon>Bacteria</taxon>
        <taxon>Pseudomonadati</taxon>
        <taxon>Pseudomonadota</taxon>
        <taxon>Betaproteobacteria</taxon>
        <taxon>Neisseriales</taxon>
        <taxon>Chitinibacteraceae</taxon>
        <taxon>Chitinimonas</taxon>
    </lineage>
</organism>
<gene>
    <name evidence="1" type="ORF">ACFOW7_02575</name>
</gene>
<name>A0ABV8MN11_9NEIS</name>